<dbReference type="PANTHER" id="PTHR33181">
    <property type="entry name" value="OS01G0778500 PROTEIN"/>
    <property type="match status" value="1"/>
</dbReference>
<gene>
    <name evidence="2" type="ORF">Cni_G03721</name>
</gene>
<dbReference type="Proteomes" id="UP001327560">
    <property type="component" value="Chromosome 1"/>
</dbReference>
<feature type="region of interest" description="Disordered" evidence="1">
    <location>
        <begin position="62"/>
        <end position="90"/>
    </location>
</feature>
<name>A0AAQ3JS47_9LILI</name>
<evidence type="ECO:0000313" key="2">
    <source>
        <dbReference type="EMBL" id="WOK95016.1"/>
    </source>
</evidence>
<sequence>MAWWNKKVVFPVKRAWVTVAAKVKARKQGDGILKLHEDVQMCGYEDVQVLWEMVRQSEMEVSQQQQQQQQRKRHFWRPSACSRQTSDCDN</sequence>
<protein>
    <submittedName>
        <fullName evidence="2">Uncharacterized protein</fullName>
    </submittedName>
</protein>
<feature type="compositionally biased region" description="Polar residues" evidence="1">
    <location>
        <begin position="81"/>
        <end position="90"/>
    </location>
</feature>
<organism evidence="2 3">
    <name type="scientific">Canna indica</name>
    <name type="common">Indian-shot</name>
    <dbReference type="NCBI Taxonomy" id="4628"/>
    <lineage>
        <taxon>Eukaryota</taxon>
        <taxon>Viridiplantae</taxon>
        <taxon>Streptophyta</taxon>
        <taxon>Embryophyta</taxon>
        <taxon>Tracheophyta</taxon>
        <taxon>Spermatophyta</taxon>
        <taxon>Magnoliopsida</taxon>
        <taxon>Liliopsida</taxon>
        <taxon>Zingiberales</taxon>
        <taxon>Cannaceae</taxon>
        <taxon>Canna</taxon>
    </lineage>
</organism>
<dbReference type="EMBL" id="CP136890">
    <property type="protein sequence ID" value="WOK95016.1"/>
    <property type="molecule type" value="Genomic_DNA"/>
</dbReference>
<accession>A0AAQ3JS47</accession>
<keyword evidence="3" id="KW-1185">Reference proteome</keyword>
<dbReference type="AlphaFoldDB" id="A0AAQ3JS47"/>
<reference evidence="2 3" key="1">
    <citation type="submission" date="2023-10" db="EMBL/GenBank/DDBJ databases">
        <title>Chromosome-scale genome assembly provides insights into flower coloration mechanisms of Canna indica.</title>
        <authorList>
            <person name="Li C."/>
        </authorList>
    </citation>
    <scope>NUCLEOTIDE SEQUENCE [LARGE SCALE GENOMIC DNA]</scope>
    <source>
        <tissue evidence="2">Flower</tissue>
    </source>
</reference>
<evidence type="ECO:0000256" key="1">
    <source>
        <dbReference type="SAM" id="MobiDB-lite"/>
    </source>
</evidence>
<dbReference type="PANTHER" id="PTHR33181:SF19">
    <property type="entry name" value="OS04G0658200 PROTEIN"/>
    <property type="match status" value="1"/>
</dbReference>
<proteinExistence type="predicted"/>
<evidence type="ECO:0000313" key="3">
    <source>
        <dbReference type="Proteomes" id="UP001327560"/>
    </source>
</evidence>